<gene>
    <name evidence="2" type="ORF">ILUMI_27063</name>
</gene>
<keyword evidence="3" id="KW-1185">Reference proteome</keyword>
<feature type="compositionally biased region" description="Basic residues" evidence="1">
    <location>
        <begin position="75"/>
        <end position="84"/>
    </location>
</feature>
<feature type="compositionally biased region" description="Basic and acidic residues" evidence="1">
    <location>
        <begin position="63"/>
        <end position="74"/>
    </location>
</feature>
<feature type="region of interest" description="Disordered" evidence="1">
    <location>
        <begin position="63"/>
        <end position="95"/>
    </location>
</feature>
<feature type="non-terminal residue" evidence="2">
    <location>
        <position position="1"/>
    </location>
</feature>
<proteinExistence type="predicted"/>
<feature type="compositionally biased region" description="Basic and acidic residues" evidence="1">
    <location>
        <begin position="85"/>
        <end position="94"/>
    </location>
</feature>
<dbReference type="AlphaFoldDB" id="A0A8K0C5I2"/>
<accession>A0A8K0C5I2</accession>
<evidence type="ECO:0000313" key="2">
    <source>
        <dbReference type="EMBL" id="KAF2879107.1"/>
    </source>
</evidence>
<organism evidence="2 3">
    <name type="scientific">Ignelater luminosus</name>
    <name type="common">Cucubano</name>
    <name type="synonym">Pyrophorus luminosus</name>
    <dbReference type="NCBI Taxonomy" id="2038154"/>
    <lineage>
        <taxon>Eukaryota</taxon>
        <taxon>Metazoa</taxon>
        <taxon>Ecdysozoa</taxon>
        <taxon>Arthropoda</taxon>
        <taxon>Hexapoda</taxon>
        <taxon>Insecta</taxon>
        <taxon>Pterygota</taxon>
        <taxon>Neoptera</taxon>
        <taxon>Endopterygota</taxon>
        <taxon>Coleoptera</taxon>
        <taxon>Polyphaga</taxon>
        <taxon>Elateriformia</taxon>
        <taxon>Elateroidea</taxon>
        <taxon>Elateridae</taxon>
        <taxon>Agrypninae</taxon>
        <taxon>Pyrophorini</taxon>
        <taxon>Ignelater</taxon>
    </lineage>
</organism>
<name>A0A8K0C5I2_IGNLU</name>
<sequence>MKPIRRGEIWLKWAKYKEDSRNDFRISDAEIEYAPSTKSANIQDKCFDEQVDGNIEQNFQQRRLTESRNSEPGKPKRCPKRGKKRPPDEKKSYNENKLYFAAKGKEIAARSFNQEFRCECKQNCTDIVVTKEKINQNPVDVALTKYFSNMIICDGRGLEIGGKNRCTDKQIETIIHHINSFPKYISHYCRNKTNSNFLNPHLNLTKMYDLYQTCCDNGKSLSADKLEDLKEISKLVPADAKWFLYLSKSAEFKDDVDGFGSSVNFESGEENKESLHP</sequence>
<dbReference type="OrthoDB" id="6771654at2759"/>
<dbReference type="EMBL" id="VTPC01091229">
    <property type="protein sequence ID" value="KAF2879107.1"/>
    <property type="molecule type" value="Genomic_DNA"/>
</dbReference>
<dbReference type="Proteomes" id="UP000801492">
    <property type="component" value="Unassembled WGS sequence"/>
</dbReference>
<evidence type="ECO:0000313" key="3">
    <source>
        <dbReference type="Proteomes" id="UP000801492"/>
    </source>
</evidence>
<evidence type="ECO:0000256" key="1">
    <source>
        <dbReference type="SAM" id="MobiDB-lite"/>
    </source>
</evidence>
<comment type="caution">
    <text evidence="2">The sequence shown here is derived from an EMBL/GenBank/DDBJ whole genome shotgun (WGS) entry which is preliminary data.</text>
</comment>
<reference evidence="2" key="1">
    <citation type="submission" date="2019-08" db="EMBL/GenBank/DDBJ databases">
        <title>The genome of the North American firefly Photinus pyralis.</title>
        <authorList>
            <consortium name="Photinus pyralis genome working group"/>
            <person name="Fallon T.R."/>
            <person name="Sander Lower S.E."/>
            <person name="Weng J.-K."/>
        </authorList>
    </citation>
    <scope>NUCLEOTIDE SEQUENCE</scope>
    <source>
        <strain evidence="2">TRF0915ILg1</strain>
        <tissue evidence="2">Whole body</tissue>
    </source>
</reference>
<protein>
    <submittedName>
        <fullName evidence="2">Uncharacterized protein</fullName>
    </submittedName>
</protein>